<evidence type="ECO:0000313" key="1">
    <source>
        <dbReference type="Ensembl" id="ENSPANP00000049920.1"/>
    </source>
</evidence>
<dbReference type="Proteomes" id="UP000028761">
    <property type="component" value="Chromosome 9"/>
</dbReference>
<dbReference type="PRINTS" id="PR02045">
    <property type="entry name" value="F138DOMAIN"/>
</dbReference>
<dbReference type="PANTHER" id="PTHR12138:SF162">
    <property type="entry name" value="CHROMOSOME UNDETERMINED SCAFFOLD_275, WHOLE GENOME SHOTGUN SEQUENCE"/>
    <property type="match status" value="1"/>
</dbReference>
<proteinExistence type="predicted"/>
<sequence>MAHCSLDLLCSSGPPTSASRIAGTTGALHHAWLIFVFIQGTKLCHIAQAGLELLGSSNQLTLVSQSSGITDLSAEISMISALLKRRWGKTNSELEETPGMHNTKKTRERKCFLKKIVNSVKYYRETKEERNSRVSVLWSLARASSRT</sequence>
<dbReference type="Ensembl" id="ENSPANT00000084131.1">
    <property type="protein sequence ID" value="ENSPANP00000049920.1"/>
    <property type="gene ID" value="ENSPANG00000039666.1"/>
</dbReference>
<reference evidence="1" key="3">
    <citation type="submission" date="2025-09" db="UniProtKB">
        <authorList>
            <consortium name="Ensembl"/>
        </authorList>
    </citation>
    <scope>IDENTIFICATION</scope>
</reference>
<evidence type="ECO:0000313" key="2">
    <source>
        <dbReference type="Proteomes" id="UP000028761"/>
    </source>
</evidence>
<reference evidence="1" key="2">
    <citation type="submission" date="2025-08" db="UniProtKB">
        <authorList>
            <consortium name="Ensembl"/>
        </authorList>
    </citation>
    <scope>IDENTIFICATION</scope>
</reference>
<dbReference type="AlphaFoldDB" id="A0A8I5NBM8"/>
<accession>A0A8I5NBM8</accession>
<organism evidence="1 2">
    <name type="scientific">Papio anubis</name>
    <name type="common">Olive baboon</name>
    <dbReference type="NCBI Taxonomy" id="9555"/>
    <lineage>
        <taxon>Eukaryota</taxon>
        <taxon>Metazoa</taxon>
        <taxon>Chordata</taxon>
        <taxon>Craniata</taxon>
        <taxon>Vertebrata</taxon>
        <taxon>Euteleostomi</taxon>
        <taxon>Mammalia</taxon>
        <taxon>Eutheria</taxon>
        <taxon>Euarchontoglires</taxon>
        <taxon>Primates</taxon>
        <taxon>Haplorrhini</taxon>
        <taxon>Catarrhini</taxon>
        <taxon>Cercopithecidae</taxon>
        <taxon>Cercopithecinae</taxon>
        <taxon>Papio</taxon>
    </lineage>
</organism>
<name>A0A8I5NBM8_PAPAN</name>
<dbReference type="GeneTree" id="ENSGT00940000166143"/>
<keyword evidence="2" id="KW-1185">Reference proteome</keyword>
<dbReference type="PANTHER" id="PTHR12138">
    <property type="entry name" value="PRIMATE-EXPANDED PROTEIN FAMILY"/>
    <property type="match status" value="1"/>
</dbReference>
<protein>
    <submittedName>
        <fullName evidence="1">Uncharacterized protein</fullName>
    </submittedName>
</protein>
<reference evidence="1 2" key="1">
    <citation type="submission" date="2012-03" db="EMBL/GenBank/DDBJ databases">
        <title>Whole Genome Assembly of Papio anubis.</title>
        <authorList>
            <person name="Liu Y.L."/>
            <person name="Abraham K.A."/>
            <person name="Akbar H.A."/>
            <person name="Ali S.A."/>
            <person name="Anosike U.A."/>
            <person name="Aqrawi P.A."/>
            <person name="Arias F.A."/>
            <person name="Attaway T.A."/>
            <person name="Awwad R.A."/>
            <person name="Babu C.B."/>
            <person name="Bandaranaike D.B."/>
            <person name="Battles P.B."/>
            <person name="Bell A.B."/>
            <person name="Beltran B.B."/>
            <person name="Berhane-Mersha D.B."/>
            <person name="Bess C.B."/>
            <person name="Bickham C.B."/>
            <person name="Bolden T.B."/>
            <person name="Carter K.C."/>
            <person name="Chau D.C."/>
            <person name="Chavez A.C."/>
            <person name="Clerc-Blankenburg K.C."/>
            <person name="Coyle M.C."/>
            <person name="Dao M.D."/>
            <person name="Davila M.L.D."/>
            <person name="Davy-Carroll L.D."/>
            <person name="Denson S.D."/>
            <person name="Dinh H.D."/>
            <person name="Fernandez S.F."/>
            <person name="Fernando P.F."/>
            <person name="Forbes L.F."/>
            <person name="Francis C.F."/>
            <person name="Francisco L.F."/>
            <person name="Fu Q.F."/>
            <person name="Garcia-Iii R.G."/>
            <person name="Garrett T.G."/>
            <person name="Gross S.G."/>
            <person name="Gubbala S.G."/>
            <person name="Hirani K.H."/>
            <person name="Hogues M.H."/>
            <person name="Hollins B.H."/>
            <person name="Jackson L.J."/>
            <person name="Javaid M.J."/>
            <person name="Jhangiani S.J."/>
            <person name="Johnson A.J."/>
            <person name="Johnson B.J."/>
            <person name="Jones J.J."/>
            <person name="Joshi V.J."/>
            <person name="Kalu J.K."/>
            <person name="Khan N.K."/>
            <person name="Korchina V.K."/>
            <person name="Kovar C.K."/>
            <person name="Lago L.L."/>
            <person name="Lara F.L."/>
            <person name="Le T.-K.L."/>
            <person name="Lee S.L."/>
            <person name="Legall-Iii F.L."/>
            <person name="Lemon S.L."/>
            <person name="Liu J.L."/>
            <person name="Liu Y.-S.L."/>
            <person name="Liyanage D.L."/>
            <person name="Lopez J.L."/>
            <person name="Lorensuhewa L.L."/>
            <person name="Mata R.M."/>
            <person name="Mathew T.M."/>
            <person name="Mercado C.M."/>
            <person name="Mercado I.M."/>
            <person name="Morales K.M."/>
            <person name="Morgan M.M."/>
            <person name="Munidasa M.M."/>
            <person name="Ngo D.N."/>
            <person name="Nguyen L.N."/>
            <person name="Nguyen T.N."/>
            <person name="Nguyen N.N."/>
            <person name="Obregon M.O."/>
            <person name="Okwuonu G.O."/>
            <person name="Ongeri F.O."/>
            <person name="Onwere C.O."/>
            <person name="Osifeso I.O."/>
            <person name="Parra A.P."/>
            <person name="Patil S.P."/>
            <person name="Perez A.P."/>
            <person name="Perez Y.P."/>
            <person name="Pham C.P."/>
            <person name="Pu L.-L.P."/>
            <person name="Puazo M.P."/>
            <person name="Quiroz J.Q."/>
            <person name="Rouhana J.R."/>
            <person name="Ruiz M.R."/>
            <person name="Ruiz S.-J.R."/>
            <person name="Saada N.S."/>
            <person name="Santibanez J.S."/>
            <person name="Scheel M.S."/>
            <person name="Schneider B.S."/>
            <person name="Simmons D.S."/>
            <person name="Sisson I.S."/>
            <person name="Tang L.-Y.T."/>
            <person name="Thornton R.T."/>
            <person name="Tisius J.T."/>
            <person name="Toledanes G.T."/>
            <person name="Trejos Z.T."/>
            <person name="Usmani K.U."/>
            <person name="Varghese R.V."/>
            <person name="Vattathil S.V."/>
            <person name="Vee V.V."/>
            <person name="Walker D.W."/>
            <person name="Weissenberger G.W."/>
            <person name="White C.W."/>
            <person name="Williams A.W."/>
            <person name="Woodworth J.W."/>
            <person name="Wright R.W."/>
            <person name="Zhu Y.Z."/>
            <person name="Han Y.H."/>
            <person name="Newsham I.N."/>
            <person name="Nazareth L.N."/>
            <person name="Worley K.W."/>
            <person name="Muzny D.M."/>
            <person name="Rogers J.R."/>
            <person name="Gibbs R.G."/>
        </authorList>
    </citation>
    <scope>NUCLEOTIDE SEQUENCE [LARGE SCALE GENOMIC DNA]</scope>
</reference>